<dbReference type="GO" id="GO:0102388">
    <property type="term" value="F:UDP-N,N'-diacetylbacillosamine 2-epimerase activity"/>
    <property type="evidence" value="ECO:0007669"/>
    <property type="project" value="UniProtKB-EC"/>
</dbReference>
<dbReference type="EC" id="3.2.1.184" evidence="2"/>
<dbReference type="EC" id="5.1.3.14" evidence="2"/>
<name>A0A841E1J7_9ACTN</name>
<dbReference type="Gene3D" id="3.40.50.2000">
    <property type="entry name" value="Glycogen Phosphorylase B"/>
    <property type="match status" value="2"/>
</dbReference>
<dbReference type="Proteomes" id="UP000558997">
    <property type="component" value="Unassembled WGS sequence"/>
</dbReference>
<accession>A0A841E1J7</accession>
<proteinExistence type="predicted"/>
<dbReference type="CDD" id="cd03786">
    <property type="entry name" value="GTB_UDP-GlcNAc_2-Epimerase"/>
    <property type="match status" value="1"/>
</dbReference>
<dbReference type="Pfam" id="PF02350">
    <property type="entry name" value="Epimerase_2"/>
    <property type="match status" value="1"/>
</dbReference>
<dbReference type="InterPro" id="IPR020004">
    <property type="entry name" value="UDP-GlcNAc_Epase"/>
</dbReference>
<dbReference type="NCBIfam" id="TIGR03568">
    <property type="entry name" value="NeuC_NnaA"/>
    <property type="match status" value="1"/>
</dbReference>
<dbReference type="GO" id="GO:0006047">
    <property type="term" value="P:UDP-N-acetylglucosamine metabolic process"/>
    <property type="evidence" value="ECO:0007669"/>
    <property type="project" value="InterPro"/>
</dbReference>
<dbReference type="GO" id="GO:0008761">
    <property type="term" value="F:UDP-N-acetylglucosamine 2-epimerase activity"/>
    <property type="evidence" value="ECO:0007669"/>
    <property type="project" value="UniProtKB-EC"/>
</dbReference>
<keyword evidence="2" id="KW-0378">Hydrolase</keyword>
<dbReference type="InterPro" id="IPR003331">
    <property type="entry name" value="UDP_GlcNAc_Epimerase_2_dom"/>
</dbReference>
<reference evidence="2 3" key="1">
    <citation type="submission" date="2020-08" db="EMBL/GenBank/DDBJ databases">
        <title>Sequencing the genomes of 1000 actinobacteria strains.</title>
        <authorList>
            <person name="Klenk H.-P."/>
        </authorList>
    </citation>
    <scope>NUCLEOTIDE SEQUENCE [LARGE SCALE GENOMIC DNA]</scope>
    <source>
        <strain evidence="2 3">DSM 17294</strain>
    </source>
</reference>
<dbReference type="InterPro" id="IPR029767">
    <property type="entry name" value="WecB-like"/>
</dbReference>
<evidence type="ECO:0000313" key="3">
    <source>
        <dbReference type="Proteomes" id="UP000558997"/>
    </source>
</evidence>
<keyword evidence="3" id="KW-1185">Reference proteome</keyword>
<comment type="caution">
    <text evidence="2">The sequence shown here is derived from an EMBL/GenBank/DDBJ whole genome shotgun (WGS) entry which is preliminary data.</text>
</comment>
<dbReference type="PANTHER" id="PTHR43174">
    <property type="entry name" value="UDP-N-ACETYLGLUCOSAMINE 2-EPIMERASE"/>
    <property type="match status" value="1"/>
</dbReference>
<protein>
    <submittedName>
        <fullName evidence="2">UDP-N-acetylglucosamine 2-epimerase (Non-hydrolyzing)/GDP/UDP-N,N'-diacetylbacillosamine 2-epimerase (Hydrolyzing)</fullName>
        <ecNumber evidence="2">3.2.1.184</ecNumber>
        <ecNumber evidence="2">5.1.3.14</ecNumber>
    </submittedName>
</protein>
<dbReference type="AlphaFoldDB" id="A0A841E1J7"/>
<keyword evidence="2" id="KW-0326">Glycosidase</keyword>
<dbReference type="PANTHER" id="PTHR43174:SF3">
    <property type="entry name" value="UDP-N-ACETYLGLUCOSAMINE 2-EPIMERASE"/>
    <property type="match status" value="1"/>
</dbReference>
<feature type="domain" description="UDP-N-acetylglucosamine 2-epimerase" evidence="1">
    <location>
        <begin position="24"/>
        <end position="370"/>
    </location>
</feature>
<organism evidence="2 3">
    <name type="scientific">Kribbella solani</name>
    <dbReference type="NCBI Taxonomy" id="236067"/>
    <lineage>
        <taxon>Bacteria</taxon>
        <taxon>Bacillati</taxon>
        <taxon>Actinomycetota</taxon>
        <taxon>Actinomycetes</taxon>
        <taxon>Propionibacteriales</taxon>
        <taxon>Kribbellaceae</taxon>
        <taxon>Kribbella</taxon>
    </lineage>
</organism>
<sequence>MARKICVFTGSRADYGPLAAVLRALGNDPGVDLRVLVSGSHLVSQQGATIDAITADGFAVSACVPMVVASDTPVGLAKSFGLGAMGYADALERIAPDILVLLGDRYEVLAAAVAATFLRLPIAHICGGEVTAGSTDEGMRHAITKLSHLHFTATTAFSRRVVQLGEDPARVHTVGSPGLDTVRTTTLLDRTELSAILGIELGTPTIAVTYHPATADPVGSKAGLQGLIRALDRLGRGTVVFTGPNVDLGGPSADRELQDFVARHPGRMVLRPSLGQTGYLSLADHADVVVGNSSSALIEVPALGTPTVNIGTRQEGRPTAASTISCGTSAEEIHAAIEQALTPEYAQRATTCPSPYGDGHAAPRILHLLKTTPLDGLFKKHFTDWAT</sequence>
<dbReference type="RefSeq" id="WP_184840432.1">
    <property type="nucleotide sequence ID" value="NZ_BAAAVN010000002.1"/>
</dbReference>
<dbReference type="EMBL" id="JACHNF010000001">
    <property type="protein sequence ID" value="MBB5982875.1"/>
    <property type="molecule type" value="Genomic_DNA"/>
</dbReference>
<gene>
    <name evidence="2" type="ORF">HDA44_006216</name>
</gene>
<evidence type="ECO:0000313" key="2">
    <source>
        <dbReference type="EMBL" id="MBB5982875.1"/>
    </source>
</evidence>
<dbReference type="SUPFAM" id="SSF53756">
    <property type="entry name" value="UDP-Glycosyltransferase/glycogen phosphorylase"/>
    <property type="match status" value="1"/>
</dbReference>
<keyword evidence="2" id="KW-0413">Isomerase</keyword>
<evidence type="ECO:0000259" key="1">
    <source>
        <dbReference type="Pfam" id="PF02350"/>
    </source>
</evidence>